<proteinExistence type="inferred from homology"/>
<keyword evidence="1" id="KW-0274">FAD</keyword>
<dbReference type="HAMAP" id="MF_01408">
    <property type="entry name" value="ThyX"/>
    <property type="match status" value="1"/>
</dbReference>
<feature type="binding site" evidence="1">
    <location>
        <begin position="67"/>
        <end position="69"/>
    </location>
    <ligand>
        <name>FAD</name>
        <dbReference type="ChEBI" id="CHEBI:57692"/>
        <note>ligand shared between neighboring subunits</note>
    </ligand>
</feature>
<dbReference type="InterPro" id="IPR003669">
    <property type="entry name" value="Thymidylate_synthase_ThyX"/>
</dbReference>
<dbReference type="RefSeq" id="WP_037289469.1">
    <property type="nucleotide sequence ID" value="NZ_JEOB01000004.1"/>
</dbReference>
<feature type="binding site" description="in other chain" evidence="1">
    <location>
        <position position="153"/>
    </location>
    <ligand>
        <name>dUMP</name>
        <dbReference type="ChEBI" id="CHEBI:246422"/>
        <note>ligand shared between dimeric partners</note>
    </ligand>
</feature>
<keyword evidence="1" id="KW-0545">Nucleotide biosynthesis</keyword>
<keyword evidence="1" id="KW-0521">NADP</keyword>
<dbReference type="GO" id="GO:0050660">
    <property type="term" value="F:flavin adenine dinucleotide binding"/>
    <property type="evidence" value="ECO:0007669"/>
    <property type="project" value="UniProtKB-UniRule"/>
</dbReference>
<comment type="caution">
    <text evidence="2">The sequence shown here is derived from an EMBL/GenBank/DDBJ whole genome shotgun (WGS) entry which is preliminary data.</text>
</comment>
<dbReference type="UniPathway" id="UPA00575"/>
<dbReference type="CDD" id="cd20175">
    <property type="entry name" value="ThyX"/>
    <property type="match status" value="1"/>
</dbReference>
<evidence type="ECO:0000313" key="2">
    <source>
        <dbReference type="EMBL" id="EXM37659.1"/>
    </source>
</evidence>
<dbReference type="EC" id="2.1.1.148" evidence="1"/>
<dbReference type="GO" id="GO:0050797">
    <property type="term" value="F:thymidylate synthase (FAD) activity"/>
    <property type="evidence" value="ECO:0007669"/>
    <property type="project" value="UniProtKB-UniRule"/>
</dbReference>
<dbReference type="GO" id="GO:0006235">
    <property type="term" value="P:dTTP biosynthetic process"/>
    <property type="evidence" value="ECO:0007669"/>
    <property type="project" value="UniProtKB-UniRule"/>
</dbReference>
<comment type="catalytic activity">
    <reaction evidence="1">
        <text>dUMP + (6R)-5,10-methylene-5,6,7,8-tetrahydrofolate + NADPH + H(+) = dTMP + (6S)-5,6,7,8-tetrahydrofolate + NADP(+)</text>
        <dbReference type="Rhea" id="RHEA:29043"/>
        <dbReference type="ChEBI" id="CHEBI:15378"/>
        <dbReference type="ChEBI" id="CHEBI:15636"/>
        <dbReference type="ChEBI" id="CHEBI:57453"/>
        <dbReference type="ChEBI" id="CHEBI:57783"/>
        <dbReference type="ChEBI" id="CHEBI:58349"/>
        <dbReference type="ChEBI" id="CHEBI:63528"/>
        <dbReference type="ChEBI" id="CHEBI:246422"/>
        <dbReference type="EC" id="2.1.1.148"/>
    </reaction>
</comment>
<dbReference type="PANTHER" id="PTHR34934">
    <property type="entry name" value="FLAVIN-DEPENDENT THYMIDYLATE SYNTHASE"/>
    <property type="match status" value="1"/>
</dbReference>
<keyword evidence="1" id="KW-0285">Flavoprotein</keyword>
<gene>
    <name evidence="1" type="primary">thyX</name>
    <name evidence="2" type="ORF">RASY3_14895</name>
</gene>
<dbReference type="AlphaFoldDB" id="A0A011UAM3"/>
<dbReference type="PANTHER" id="PTHR34934:SF1">
    <property type="entry name" value="FLAVIN-DEPENDENT THYMIDYLATE SYNTHASE"/>
    <property type="match status" value="1"/>
</dbReference>
<dbReference type="GO" id="GO:0006231">
    <property type="term" value="P:dTMP biosynthetic process"/>
    <property type="evidence" value="ECO:0007669"/>
    <property type="project" value="UniProtKB-UniRule"/>
</dbReference>
<dbReference type="PROSITE" id="PS51331">
    <property type="entry name" value="THYX"/>
    <property type="match status" value="1"/>
</dbReference>
<dbReference type="EMBL" id="JEOB01000004">
    <property type="protein sequence ID" value="EXM37659.1"/>
    <property type="molecule type" value="Genomic_DNA"/>
</dbReference>
<evidence type="ECO:0000256" key="1">
    <source>
        <dbReference type="HAMAP-Rule" id="MF_01408"/>
    </source>
</evidence>
<feature type="binding site" evidence="1">
    <location>
        <position position="75"/>
    </location>
    <ligand>
        <name>FAD</name>
        <dbReference type="ChEBI" id="CHEBI:57692"/>
        <note>ligand shared between neighboring subunits</note>
    </ligand>
</feature>
<dbReference type="PATRIC" id="fig|1341156.4.peg.2583"/>
<comment type="similarity">
    <text evidence="1">Belongs to the thymidylate synthase ThyX family.</text>
</comment>
<reference evidence="2 3" key="1">
    <citation type="submission" date="2013-06" db="EMBL/GenBank/DDBJ databases">
        <title>Rumen cellulosomics: divergent fiber-degrading strategies revealed by comparative genome-wide analysis of six Ruminococcal strains.</title>
        <authorList>
            <person name="Dassa B."/>
            <person name="Borovok I."/>
            <person name="Lamed R."/>
            <person name="Flint H."/>
            <person name="Yeoman C.J."/>
            <person name="White B."/>
            <person name="Bayer E.A."/>
        </authorList>
    </citation>
    <scope>NUCLEOTIDE SEQUENCE [LARGE SCALE GENOMIC DNA]</scope>
    <source>
        <strain evidence="2 3">SY3</strain>
    </source>
</reference>
<comment type="cofactor">
    <cofactor evidence="1">
        <name>FAD</name>
        <dbReference type="ChEBI" id="CHEBI:57692"/>
    </cofactor>
    <text evidence="1">Binds 4 FAD per tetramer. Each FAD binding site is formed by three monomers.</text>
</comment>
<dbReference type="InterPro" id="IPR036098">
    <property type="entry name" value="Thymidylate_synthase_ThyX_sf"/>
</dbReference>
<keyword evidence="3" id="KW-1185">Reference proteome</keyword>
<feature type="binding site" evidence="1">
    <location>
        <position position="175"/>
    </location>
    <ligand>
        <name>FAD</name>
        <dbReference type="ChEBI" id="CHEBI:57692"/>
        <note>ligand shared between neighboring subunits</note>
    </ligand>
</feature>
<dbReference type="NCBIfam" id="TIGR02170">
    <property type="entry name" value="thyX"/>
    <property type="match status" value="1"/>
</dbReference>
<comment type="subunit">
    <text evidence="1">Homotetramer.</text>
</comment>
<feature type="binding site" evidence="1">
    <location>
        <begin position="169"/>
        <end position="171"/>
    </location>
    <ligand>
        <name>FAD</name>
        <dbReference type="ChEBI" id="CHEBI:57692"/>
        <note>ligand shared between neighboring subunits</note>
    </ligand>
</feature>
<protein>
    <recommendedName>
        <fullName evidence="1">Flavin-dependent thymidylate synthase</fullName>
        <shortName evidence="1">FDTS</shortName>
        <ecNumber evidence="1">2.1.1.148</ecNumber>
    </recommendedName>
    <alternativeName>
        <fullName evidence="1">FAD-dependent thymidylate synthase</fullName>
    </alternativeName>
    <alternativeName>
        <fullName evidence="1">Thymidylate synthase ThyX</fullName>
        <shortName evidence="1">TS</shortName>
        <shortName evidence="1">TSase</shortName>
    </alternativeName>
</protein>
<name>A0A011UAM3_RUMAL</name>
<organism evidence="2 3">
    <name type="scientific">Ruminococcus albus SY3</name>
    <dbReference type="NCBI Taxonomy" id="1341156"/>
    <lineage>
        <taxon>Bacteria</taxon>
        <taxon>Bacillati</taxon>
        <taxon>Bacillota</taxon>
        <taxon>Clostridia</taxon>
        <taxon>Eubacteriales</taxon>
        <taxon>Oscillospiraceae</taxon>
        <taxon>Ruminococcus</taxon>
    </lineage>
</organism>
<comment type="function">
    <text evidence="1">Catalyzes the reductive methylation of 2'-deoxyuridine-5'-monophosphate (dUMP) to 2'-deoxythymidine-5'-monophosphate (dTMP) while utilizing 5,10-methylenetetrahydrofolate (mTHF) as the methyl donor, and NADPH and FADH(2) as the reductant.</text>
</comment>
<dbReference type="OrthoDB" id="9780625at2"/>
<comment type="pathway">
    <text evidence="1">Pyrimidine metabolism; dTTP biosynthesis.</text>
</comment>
<feature type="active site" description="Involved in ionization of N3 of dUMP, leading to its activation" evidence="1">
    <location>
        <position position="180"/>
    </location>
</feature>
<accession>A0A011UAM3</accession>
<dbReference type="Gene3D" id="3.30.1360.170">
    <property type="match status" value="1"/>
</dbReference>
<dbReference type="GO" id="GO:0070402">
    <property type="term" value="F:NADPH binding"/>
    <property type="evidence" value="ECO:0007669"/>
    <property type="project" value="TreeGrafter"/>
</dbReference>
<feature type="binding site" evidence="1">
    <location>
        <position position="180"/>
    </location>
    <ligand>
        <name>dUMP</name>
        <dbReference type="ChEBI" id="CHEBI:246422"/>
        <note>ligand shared between dimeric partners</note>
    </ligand>
</feature>
<keyword evidence="1" id="KW-0489">Methyltransferase</keyword>
<feature type="binding site" evidence="1">
    <location>
        <position position="43"/>
    </location>
    <ligand>
        <name>FAD</name>
        <dbReference type="ChEBI" id="CHEBI:57692"/>
        <note>ligand shared between neighboring subunits</note>
    </ligand>
</feature>
<dbReference type="Pfam" id="PF02511">
    <property type="entry name" value="Thy1"/>
    <property type="match status" value="1"/>
</dbReference>
<dbReference type="SUPFAM" id="SSF69796">
    <property type="entry name" value="Thymidylate synthase-complementing protein Thy1"/>
    <property type="match status" value="1"/>
</dbReference>
<feature type="binding site" evidence="1">
    <location>
        <begin position="64"/>
        <end position="67"/>
    </location>
    <ligand>
        <name>dUMP</name>
        <dbReference type="ChEBI" id="CHEBI:246422"/>
        <note>ligand shared between dimeric partners</note>
    </ligand>
</feature>
<sequence>MKVSLVRYTTDPLNAIESAASNCYDSTPNGKIMNACYKSGHHSVLEFAQFHFHIEGVSRALSHQLVRHRTASFAQRSQRFCSEDGFDFVTPPEIADYPEAKEEFDRAMEVLVESYREIVEILTKKHTSNFIARGQDKKTAVRNARAKANEDARFVLPNACFTTIDMSMDFRNLCHFMNERLCTKAQWEIRQLAQKMRKCVIEVFPEAEKMLVPKCERFEVPFCTEVKSCGRHKILKEIVINE</sequence>
<dbReference type="GO" id="GO:0004799">
    <property type="term" value="F:thymidylate synthase activity"/>
    <property type="evidence" value="ECO:0007669"/>
    <property type="project" value="TreeGrafter"/>
</dbReference>
<keyword evidence="1" id="KW-0808">Transferase</keyword>
<evidence type="ECO:0000313" key="3">
    <source>
        <dbReference type="Proteomes" id="UP000021369"/>
    </source>
</evidence>
<dbReference type="GO" id="GO:0032259">
    <property type="term" value="P:methylation"/>
    <property type="evidence" value="ECO:0007669"/>
    <property type="project" value="UniProtKB-KW"/>
</dbReference>
<dbReference type="Proteomes" id="UP000021369">
    <property type="component" value="Unassembled WGS sequence"/>
</dbReference>
<feature type="binding site" description="in other chain" evidence="1">
    <location>
        <begin position="75"/>
        <end position="79"/>
    </location>
    <ligand>
        <name>dUMP</name>
        <dbReference type="ChEBI" id="CHEBI:246422"/>
        <note>ligand shared between dimeric partners</note>
    </ligand>
</feature>